<evidence type="ECO:0000256" key="2">
    <source>
        <dbReference type="ARBA" id="ARBA00007399"/>
    </source>
</evidence>
<dbReference type="RefSeq" id="WP_045441045.1">
    <property type="nucleotide sequence ID" value="NZ_QFVP01000002.1"/>
</dbReference>
<protein>
    <submittedName>
        <fullName evidence="10">Molecular chaperone</fullName>
    </submittedName>
</protein>
<feature type="domain" description="Pili assembly chaperone N-terminal" evidence="8">
    <location>
        <begin position="25"/>
        <end position="139"/>
    </location>
</feature>
<dbReference type="InterPro" id="IPR018046">
    <property type="entry name" value="Pili_assmbl_chaperone_CS"/>
</dbReference>
<accession>A0ABY2PYT1</accession>
<feature type="domain" description="Pili assembly chaperone C-terminal" evidence="9">
    <location>
        <begin position="162"/>
        <end position="218"/>
    </location>
</feature>
<dbReference type="Pfam" id="PF00345">
    <property type="entry name" value="PapD_N"/>
    <property type="match status" value="1"/>
</dbReference>
<evidence type="ECO:0000313" key="10">
    <source>
        <dbReference type="EMBL" id="THE41595.1"/>
    </source>
</evidence>
<dbReference type="PROSITE" id="PS00635">
    <property type="entry name" value="PILI_CHAPERONE"/>
    <property type="match status" value="1"/>
</dbReference>
<evidence type="ECO:0000256" key="4">
    <source>
        <dbReference type="ARBA" id="ARBA00022764"/>
    </source>
</evidence>
<organism evidence="10 11">
    <name type="scientific">Citrobacter murliniae</name>
    <dbReference type="NCBI Taxonomy" id="67829"/>
    <lineage>
        <taxon>Bacteria</taxon>
        <taxon>Pseudomonadati</taxon>
        <taxon>Pseudomonadota</taxon>
        <taxon>Gammaproteobacteria</taxon>
        <taxon>Enterobacterales</taxon>
        <taxon>Enterobacteriaceae</taxon>
        <taxon>Citrobacter</taxon>
        <taxon>Citrobacter freundii complex</taxon>
    </lineage>
</organism>
<dbReference type="Proteomes" id="UP000306790">
    <property type="component" value="Unassembled WGS sequence"/>
</dbReference>
<keyword evidence="5 7" id="KW-0143">Chaperone</keyword>
<evidence type="ECO:0000256" key="1">
    <source>
        <dbReference type="ARBA" id="ARBA00004418"/>
    </source>
</evidence>
<dbReference type="PANTHER" id="PTHR30251">
    <property type="entry name" value="PILUS ASSEMBLY CHAPERONE"/>
    <property type="match status" value="1"/>
</dbReference>
<evidence type="ECO:0000259" key="8">
    <source>
        <dbReference type="Pfam" id="PF00345"/>
    </source>
</evidence>
<dbReference type="InterPro" id="IPR001829">
    <property type="entry name" value="Pili_assmbl_chaperone_bac"/>
</dbReference>
<evidence type="ECO:0000259" key="9">
    <source>
        <dbReference type="Pfam" id="PF02753"/>
    </source>
</evidence>
<dbReference type="InterPro" id="IPR013783">
    <property type="entry name" value="Ig-like_fold"/>
</dbReference>
<dbReference type="InterPro" id="IPR036316">
    <property type="entry name" value="Pili_assmbl_chap_C_dom_sf"/>
</dbReference>
<dbReference type="InterPro" id="IPR016147">
    <property type="entry name" value="Pili_assmbl_chaperone_N"/>
</dbReference>
<evidence type="ECO:0000313" key="11">
    <source>
        <dbReference type="Proteomes" id="UP000306790"/>
    </source>
</evidence>
<name>A0ABY2PYT1_9ENTR</name>
<dbReference type="InterPro" id="IPR008962">
    <property type="entry name" value="PapD-like_sf"/>
</dbReference>
<evidence type="ECO:0000256" key="3">
    <source>
        <dbReference type="ARBA" id="ARBA00022729"/>
    </source>
</evidence>
<comment type="subcellular location">
    <subcellularLocation>
        <location evidence="1 7">Periplasm</location>
    </subcellularLocation>
</comment>
<dbReference type="InterPro" id="IPR050643">
    <property type="entry name" value="Periplasmic_pilus_chap"/>
</dbReference>
<dbReference type="InterPro" id="IPR016148">
    <property type="entry name" value="Pili_assmbl_chaperone_C"/>
</dbReference>
<evidence type="ECO:0000256" key="5">
    <source>
        <dbReference type="ARBA" id="ARBA00023186"/>
    </source>
</evidence>
<keyword evidence="4" id="KW-0574">Periplasm</keyword>
<comment type="caution">
    <text evidence="10">The sequence shown here is derived from an EMBL/GenBank/DDBJ whole genome shotgun (WGS) entry which is preliminary data.</text>
</comment>
<keyword evidence="6" id="KW-0393">Immunoglobulin domain</keyword>
<keyword evidence="11" id="KW-1185">Reference proteome</keyword>
<gene>
    <name evidence="10" type="ORF">DJ535_05305</name>
</gene>
<dbReference type="Gene3D" id="2.60.40.10">
    <property type="entry name" value="Immunoglobulins"/>
    <property type="match status" value="2"/>
</dbReference>
<reference evidence="10 11" key="1">
    <citation type="submission" date="2018-05" db="EMBL/GenBank/DDBJ databases">
        <title>Isolation and genomic analyses of lactose-positive bacteria from faecal samples of preterm neonates.</title>
        <authorList>
            <person name="Chen Y."/>
            <person name="Brook T.C."/>
            <person name="O'Neill I."/>
            <person name="Soe C.Z."/>
            <person name="Hall L.J."/>
            <person name="Hoyles L."/>
        </authorList>
    </citation>
    <scope>NUCLEOTIDE SEQUENCE [LARGE SCALE GENOMIC DNA]</scope>
    <source>
        <strain evidence="10 11">P080C CL</strain>
    </source>
</reference>
<sequence length="226" mass="24935">MKGIQKIIIGMLLGAFTLSSAYANVSLMGTRVIYNGAKKEASINLENPDSSPYLVQSWVEMPDGNKAQKAPFIITPPLFRLDPKQKNVLRIILTTPLPENKESLFWLNVKGIPSESKADNSIQIAINTVIKLIYRPKSLDNFIPANQKNKLTWQRSGNQIQVNNASAYYFNFSKITVAGKKVEHVTYVAPGESARFDLPKGVTGGDVSFAIINDQGGVGEDFHTHI</sequence>
<dbReference type="PANTHER" id="PTHR30251:SF9">
    <property type="entry name" value="CHAPERONE PROTEIN CAF1M"/>
    <property type="match status" value="1"/>
</dbReference>
<keyword evidence="3" id="KW-0732">Signal</keyword>
<comment type="similarity">
    <text evidence="2 7">Belongs to the periplasmic pilus chaperone family.</text>
</comment>
<dbReference type="PRINTS" id="PR00969">
    <property type="entry name" value="CHAPERONPILI"/>
</dbReference>
<evidence type="ECO:0000256" key="6">
    <source>
        <dbReference type="ARBA" id="ARBA00023319"/>
    </source>
</evidence>
<proteinExistence type="inferred from homology"/>
<evidence type="ECO:0000256" key="7">
    <source>
        <dbReference type="RuleBase" id="RU003918"/>
    </source>
</evidence>
<dbReference type="SUPFAM" id="SSF49584">
    <property type="entry name" value="Periplasmic chaperone C-domain"/>
    <property type="match status" value="1"/>
</dbReference>
<dbReference type="EMBL" id="QFVP01000002">
    <property type="protein sequence ID" value="THE41595.1"/>
    <property type="molecule type" value="Genomic_DNA"/>
</dbReference>
<dbReference type="SUPFAM" id="SSF49354">
    <property type="entry name" value="PapD-like"/>
    <property type="match status" value="1"/>
</dbReference>
<dbReference type="Pfam" id="PF02753">
    <property type="entry name" value="PapD_C"/>
    <property type="match status" value="1"/>
</dbReference>